<feature type="domain" description="Alpha/beta hydrolase fold-3" evidence="4">
    <location>
        <begin position="77"/>
        <end position="284"/>
    </location>
</feature>
<reference evidence="5 6" key="1">
    <citation type="journal article" date="2019" name="Int. J. Syst. Evol. Microbiol.">
        <title>The Global Catalogue of Microorganisms (GCM) 10K type strain sequencing project: providing services to taxonomists for standard genome sequencing and annotation.</title>
        <authorList>
            <consortium name="The Broad Institute Genomics Platform"/>
            <consortium name="The Broad Institute Genome Sequencing Center for Infectious Disease"/>
            <person name="Wu L."/>
            <person name="Ma J."/>
        </authorList>
    </citation>
    <scope>NUCLEOTIDE SEQUENCE [LARGE SCALE GENOMIC DNA]</scope>
    <source>
        <strain evidence="5 6">JCM 4805</strain>
    </source>
</reference>
<dbReference type="PROSITE" id="PS01174">
    <property type="entry name" value="LIPASE_GDXG_SER"/>
    <property type="match status" value="1"/>
</dbReference>
<dbReference type="RefSeq" id="WP_346097685.1">
    <property type="nucleotide sequence ID" value="NZ_BAAABY010000037.1"/>
</dbReference>
<organism evidence="5 6">
    <name type="scientific">Streptomyces olivaceiscleroticus</name>
    <dbReference type="NCBI Taxonomy" id="68245"/>
    <lineage>
        <taxon>Bacteria</taxon>
        <taxon>Bacillati</taxon>
        <taxon>Actinomycetota</taxon>
        <taxon>Actinomycetes</taxon>
        <taxon>Kitasatosporales</taxon>
        <taxon>Streptomycetaceae</taxon>
        <taxon>Streptomyces</taxon>
    </lineage>
</organism>
<dbReference type="InterPro" id="IPR033140">
    <property type="entry name" value="Lipase_GDXG_put_SER_AS"/>
</dbReference>
<dbReference type="InterPro" id="IPR050300">
    <property type="entry name" value="GDXG_lipolytic_enzyme"/>
</dbReference>
<dbReference type="InterPro" id="IPR029058">
    <property type="entry name" value="AB_hydrolase_fold"/>
</dbReference>
<keyword evidence="6" id="KW-1185">Reference proteome</keyword>
<name>A0ABN1APK7_9ACTN</name>
<dbReference type="Gene3D" id="3.40.50.1820">
    <property type="entry name" value="alpha/beta hydrolase"/>
    <property type="match status" value="1"/>
</dbReference>
<accession>A0ABN1APK7</accession>
<evidence type="ECO:0000256" key="2">
    <source>
        <dbReference type="ARBA" id="ARBA00022801"/>
    </source>
</evidence>
<dbReference type="InterPro" id="IPR013094">
    <property type="entry name" value="AB_hydrolase_3"/>
</dbReference>
<proteinExistence type="inferred from homology"/>
<dbReference type="PANTHER" id="PTHR48081:SF8">
    <property type="entry name" value="ALPHA_BETA HYDROLASE FOLD-3 DOMAIN-CONTAINING PROTEIN-RELATED"/>
    <property type="match status" value="1"/>
</dbReference>
<dbReference type="Proteomes" id="UP001500909">
    <property type="component" value="Unassembled WGS sequence"/>
</dbReference>
<feature type="active site" evidence="3">
    <location>
        <position position="156"/>
    </location>
</feature>
<dbReference type="Pfam" id="PF07859">
    <property type="entry name" value="Abhydrolase_3"/>
    <property type="match status" value="1"/>
</dbReference>
<evidence type="ECO:0000259" key="4">
    <source>
        <dbReference type="Pfam" id="PF07859"/>
    </source>
</evidence>
<comment type="caution">
    <text evidence="5">The sequence shown here is derived from an EMBL/GenBank/DDBJ whole genome shotgun (WGS) entry which is preliminary data.</text>
</comment>
<gene>
    <name evidence="5" type="ORF">GCM10010361_52410</name>
</gene>
<sequence>MPLEPVSHAFLAQLAETDGPAIHESTPAIARMSGPILAGLSGPGPAVGAVRNLRLDGEGGRFRVRVLAPEGTSRAIIVYYHGGGWVLGDIDLQYDHVGRRLANATQSTVVLVNYRKAPEHPFPTAIQDSYTALEWVAEHAAELAPEGAPLIVAGDSAGGNIAAVMTLWARDKAGPRIDQQILIYPVTDCDTNTASYLAPENQLLLGRDTMLWFWGHYLADEAARTHPDASPLRAASHTGLPPALVYVAQYDPLHDEGVAYAKALEDAGVPVTLAEAEGQMHAYFQMANILPGQEAGLNLVADHINRCVAARDTSYTSYTSCDKGSVSSHA</sequence>
<protein>
    <recommendedName>
        <fullName evidence="4">Alpha/beta hydrolase fold-3 domain-containing protein</fullName>
    </recommendedName>
</protein>
<keyword evidence="2" id="KW-0378">Hydrolase</keyword>
<evidence type="ECO:0000313" key="5">
    <source>
        <dbReference type="EMBL" id="GAA0481189.1"/>
    </source>
</evidence>
<evidence type="ECO:0000256" key="1">
    <source>
        <dbReference type="ARBA" id="ARBA00010515"/>
    </source>
</evidence>
<dbReference type="EMBL" id="BAAABY010000037">
    <property type="protein sequence ID" value="GAA0481189.1"/>
    <property type="molecule type" value="Genomic_DNA"/>
</dbReference>
<evidence type="ECO:0000313" key="6">
    <source>
        <dbReference type="Proteomes" id="UP001500909"/>
    </source>
</evidence>
<dbReference type="PANTHER" id="PTHR48081">
    <property type="entry name" value="AB HYDROLASE SUPERFAMILY PROTEIN C4A8.06C"/>
    <property type="match status" value="1"/>
</dbReference>
<evidence type="ECO:0000256" key="3">
    <source>
        <dbReference type="PROSITE-ProRule" id="PRU10038"/>
    </source>
</evidence>
<dbReference type="SUPFAM" id="SSF53474">
    <property type="entry name" value="alpha/beta-Hydrolases"/>
    <property type="match status" value="1"/>
</dbReference>
<comment type="similarity">
    <text evidence="1">Belongs to the 'GDXG' lipolytic enzyme family.</text>
</comment>